<feature type="domain" description="Protein kinase" evidence="8">
    <location>
        <begin position="700"/>
        <end position="1053"/>
    </location>
</feature>
<dbReference type="Pfam" id="PF07714">
    <property type="entry name" value="PK_Tyr_Ser-Thr"/>
    <property type="match status" value="1"/>
</dbReference>
<feature type="compositionally biased region" description="Polar residues" evidence="6">
    <location>
        <begin position="833"/>
        <end position="847"/>
    </location>
</feature>
<keyword evidence="5" id="KW-0829">Tyrosine-protein kinase</keyword>
<feature type="region of interest" description="Disordered" evidence="6">
    <location>
        <begin position="39"/>
        <end position="108"/>
    </location>
</feature>
<keyword evidence="1" id="KW-0808">Transferase</keyword>
<dbReference type="SUPFAM" id="SSF56112">
    <property type="entry name" value="Protein kinase-like (PK-like)"/>
    <property type="match status" value="1"/>
</dbReference>
<sequence length="1083" mass="119341">MQAHDAEGDKLQYSIQLSGCPADAAQYFTINSTSGELRLASRRLPVPAGPDQQREPPRKQDSSDDGQAADGDDGDRTSDRTRSMQESVHGEQEGEEQQQQQQQQEQQEEGDCPGYLYCLNVAANDGVYDSVVELLIHVFNSTALGTRSPVALTMESGRRCAGERLMRDKTREFFEKLGVKRAALPAGAQQGDNSTVVIPSFVNPALVLPARGQLPDDSSSGRQHRTESAPLPPPAPPQQSPQPKGALQPTQQQLHLHLHEPEPSAHLAAQTHADKQPAGAEQLAYHQPMVLSLIAVVCSCLVILFVLLVFIVPLSVKRLKRRLKNVELKQHEQLSQKTSSSAASSTSGSSTLATSGRSCPGGVSGTGGFSSLSQFTLASGASTILRDQPEYRNEQRLALGRQSSLDSALAGGGSHFCADMSLSPLGPQGFSQNNNNNNNHLSHLSHTGATIANPVYLQRHFAENFPALSHLDPPLPPAAQVQVQVRQPAHVTQTATQNIYCPIDDEFYSTINTTESTTTNQLANKPGLEQVGSLIGQTRDSRAHLGSQCAAHLSEPFREPPPPEVERTSRLQSSQRAEQRAGSPAGSTSSRSSTRSLARFLSLPARHWAHHRDESQQGQEQEQARRKGGFLAELEYHFRSGELEQPAGGIGWPSGAAQTIARTDRVAHEQQVRHKRPRTETGSSQSTGSDGGWEIERHRLKFLDILDEGLFGLVWRCSLRNLNENSRSGSRPGEAGERQQQQQVVAVKTLKGNSARGARERDEFLAEIEIMKLVAGHPNVVRILHSCTRDLAPTRPLLLVMEHVELGKLQAYLERCRASQQYATTTTMTTTTRRSNYDAQRSGNRSPGFQLAAGGDYRAASSLADYSHEPPPLPPAQNPTRRDDDLLTSRDLIAFIYHVAQGMEFVSSRCVVHRDLASRNILVSAERVCKIGDFGMARHVANANDVYERHSRNTKIPVRWMAPEVLLENSYTIQSDVFSFGILMWEIVTLASTPYRHLKTEQIVEAVARQGARPERPDYCHALLYQLMAACWRPDPKRRPTFGELVKQLDAMLMSGEEYIELDQYPDHNYYNLAPKEAPLELL</sequence>
<dbReference type="PROSITE" id="PS50011">
    <property type="entry name" value="PROTEIN_KINASE_DOM"/>
    <property type="match status" value="1"/>
</dbReference>
<keyword evidence="3 9" id="KW-0418">Kinase</keyword>
<evidence type="ECO:0000259" key="8">
    <source>
        <dbReference type="PROSITE" id="PS50011"/>
    </source>
</evidence>
<dbReference type="PANTHER" id="PTHR24416">
    <property type="entry name" value="TYROSINE-PROTEIN KINASE RECEPTOR"/>
    <property type="match status" value="1"/>
</dbReference>
<dbReference type="SMART" id="SM00219">
    <property type="entry name" value="TyrKc"/>
    <property type="match status" value="1"/>
</dbReference>
<reference evidence="9 10" key="1">
    <citation type="submission" date="2019-12" db="EMBL/GenBank/DDBJ databases">
        <authorList>
            <person name="Alioto T."/>
            <person name="Alioto T."/>
            <person name="Gomez Garrido J."/>
        </authorList>
    </citation>
    <scope>NUCLEOTIDE SEQUENCE [LARGE SCALE GENOMIC DNA]</scope>
</reference>
<dbReference type="GO" id="GO:0043235">
    <property type="term" value="C:receptor complex"/>
    <property type="evidence" value="ECO:0007669"/>
    <property type="project" value="TreeGrafter"/>
</dbReference>
<dbReference type="PANTHER" id="PTHR24416:SF621">
    <property type="entry name" value="TYROSINE KINASE RECEPTOR CAD96CA"/>
    <property type="match status" value="1"/>
</dbReference>
<keyword evidence="9" id="KW-0675">Receptor</keyword>
<dbReference type="EMBL" id="CACTIH010006232">
    <property type="protein sequence ID" value="CAA3004465.1"/>
    <property type="molecule type" value="Genomic_DNA"/>
</dbReference>
<keyword evidence="7" id="KW-0812">Transmembrane</keyword>
<feature type="region of interest" description="Disordered" evidence="6">
    <location>
        <begin position="540"/>
        <end position="596"/>
    </location>
</feature>
<evidence type="ECO:0000256" key="2">
    <source>
        <dbReference type="ARBA" id="ARBA00022741"/>
    </source>
</evidence>
<evidence type="ECO:0000256" key="5">
    <source>
        <dbReference type="ARBA" id="ARBA00023137"/>
    </source>
</evidence>
<keyword evidence="7" id="KW-0472">Membrane</keyword>
<evidence type="ECO:0000313" key="9">
    <source>
        <dbReference type="EMBL" id="CAA3004465.1"/>
    </source>
</evidence>
<dbReference type="InterPro" id="IPR001245">
    <property type="entry name" value="Ser-Thr/Tyr_kinase_cat_dom"/>
</dbReference>
<dbReference type="Gene3D" id="1.10.510.10">
    <property type="entry name" value="Transferase(Phosphotransferase) domain 1"/>
    <property type="match status" value="1"/>
</dbReference>
<feature type="transmembrane region" description="Helical" evidence="7">
    <location>
        <begin position="289"/>
        <end position="314"/>
    </location>
</feature>
<dbReference type="Proteomes" id="UP000594638">
    <property type="component" value="Unassembled WGS sequence"/>
</dbReference>
<feature type="compositionally biased region" description="Basic and acidic residues" evidence="6">
    <location>
        <begin position="52"/>
        <end position="62"/>
    </location>
</feature>
<evidence type="ECO:0000313" key="10">
    <source>
        <dbReference type="Proteomes" id="UP000594638"/>
    </source>
</evidence>
<name>A0A8S0TGG1_OLEEU</name>
<keyword evidence="7" id="KW-1133">Transmembrane helix</keyword>
<dbReference type="InterPro" id="IPR000719">
    <property type="entry name" value="Prot_kinase_dom"/>
</dbReference>
<keyword evidence="2" id="KW-0547">Nucleotide-binding</keyword>
<feature type="compositionally biased region" description="Pro residues" evidence="6">
    <location>
        <begin position="230"/>
        <end position="240"/>
    </location>
</feature>
<feature type="compositionally biased region" description="Basic and acidic residues" evidence="6">
    <location>
        <begin position="74"/>
        <end position="92"/>
    </location>
</feature>
<dbReference type="InterPro" id="IPR020635">
    <property type="entry name" value="Tyr_kinase_cat_dom"/>
</dbReference>
<dbReference type="AlphaFoldDB" id="A0A8S0TGG1"/>
<feature type="region of interest" description="Disordered" evidence="6">
    <location>
        <begin position="863"/>
        <end position="883"/>
    </location>
</feature>
<dbReference type="FunFam" id="1.10.510.10:FF:000554">
    <property type="entry name" value="Predicted protein"/>
    <property type="match status" value="1"/>
</dbReference>
<dbReference type="InterPro" id="IPR011009">
    <property type="entry name" value="Kinase-like_dom_sf"/>
</dbReference>
<feature type="region of interest" description="Disordered" evidence="6">
    <location>
        <begin position="330"/>
        <end position="359"/>
    </location>
</feature>
<feature type="region of interest" description="Disordered" evidence="6">
    <location>
        <begin position="826"/>
        <end position="851"/>
    </location>
</feature>
<dbReference type="GO" id="GO:0004714">
    <property type="term" value="F:transmembrane receptor protein tyrosine kinase activity"/>
    <property type="evidence" value="ECO:0007669"/>
    <property type="project" value="TreeGrafter"/>
</dbReference>
<evidence type="ECO:0000256" key="4">
    <source>
        <dbReference type="ARBA" id="ARBA00022840"/>
    </source>
</evidence>
<keyword evidence="10" id="KW-1185">Reference proteome</keyword>
<evidence type="ECO:0000256" key="3">
    <source>
        <dbReference type="ARBA" id="ARBA00022777"/>
    </source>
</evidence>
<feature type="compositionally biased region" description="Low complexity" evidence="6">
    <location>
        <begin position="580"/>
        <end position="596"/>
    </location>
</feature>
<gene>
    <name evidence="9" type="ORF">OLEA9_A086711</name>
</gene>
<dbReference type="OrthoDB" id="3256376at2759"/>
<evidence type="ECO:0000256" key="1">
    <source>
        <dbReference type="ARBA" id="ARBA00022679"/>
    </source>
</evidence>
<protein>
    <submittedName>
        <fullName evidence="9">Tyrosine kinase receptor Cad96Ca</fullName>
    </submittedName>
</protein>
<feature type="compositionally biased region" description="Low complexity" evidence="6">
    <location>
        <begin position="338"/>
        <end position="358"/>
    </location>
</feature>
<feature type="region of interest" description="Disordered" evidence="6">
    <location>
        <begin position="666"/>
        <end position="692"/>
    </location>
</feature>
<dbReference type="InterPro" id="IPR050122">
    <property type="entry name" value="RTK"/>
</dbReference>
<proteinExistence type="predicted"/>
<evidence type="ECO:0000256" key="7">
    <source>
        <dbReference type="SAM" id="Phobius"/>
    </source>
</evidence>
<comment type="caution">
    <text evidence="9">The sequence shown here is derived from an EMBL/GenBank/DDBJ whole genome shotgun (WGS) entry which is preliminary data.</text>
</comment>
<dbReference type="GO" id="GO:0005886">
    <property type="term" value="C:plasma membrane"/>
    <property type="evidence" value="ECO:0007669"/>
    <property type="project" value="TreeGrafter"/>
</dbReference>
<dbReference type="InterPro" id="IPR008266">
    <property type="entry name" value="Tyr_kinase_AS"/>
</dbReference>
<organism evidence="9 10">
    <name type="scientific">Olea europaea subsp. europaea</name>
    <dbReference type="NCBI Taxonomy" id="158383"/>
    <lineage>
        <taxon>Eukaryota</taxon>
        <taxon>Viridiplantae</taxon>
        <taxon>Streptophyta</taxon>
        <taxon>Embryophyta</taxon>
        <taxon>Tracheophyta</taxon>
        <taxon>Spermatophyta</taxon>
        <taxon>Magnoliopsida</taxon>
        <taxon>eudicotyledons</taxon>
        <taxon>Gunneridae</taxon>
        <taxon>Pentapetalae</taxon>
        <taxon>asterids</taxon>
        <taxon>lamiids</taxon>
        <taxon>Lamiales</taxon>
        <taxon>Oleaceae</taxon>
        <taxon>Oleeae</taxon>
        <taxon>Olea</taxon>
    </lineage>
</organism>
<keyword evidence="4" id="KW-0067">ATP-binding</keyword>
<dbReference type="CDD" id="cd00192">
    <property type="entry name" value="PTKc"/>
    <property type="match status" value="1"/>
</dbReference>
<dbReference type="Gramene" id="OE9A086711T1">
    <property type="protein sequence ID" value="OE9A086711C1"/>
    <property type="gene ID" value="OE9A086711"/>
</dbReference>
<dbReference type="PROSITE" id="PS00109">
    <property type="entry name" value="PROTEIN_KINASE_TYR"/>
    <property type="match status" value="1"/>
</dbReference>
<dbReference type="Gene3D" id="3.30.200.20">
    <property type="entry name" value="Phosphorylase Kinase, domain 1"/>
    <property type="match status" value="1"/>
</dbReference>
<dbReference type="GO" id="GO:0007169">
    <property type="term" value="P:cell surface receptor protein tyrosine kinase signaling pathway"/>
    <property type="evidence" value="ECO:0007669"/>
    <property type="project" value="TreeGrafter"/>
</dbReference>
<evidence type="ECO:0000256" key="6">
    <source>
        <dbReference type="SAM" id="MobiDB-lite"/>
    </source>
</evidence>
<dbReference type="GO" id="GO:0005524">
    <property type="term" value="F:ATP binding"/>
    <property type="evidence" value="ECO:0007669"/>
    <property type="project" value="UniProtKB-KW"/>
</dbReference>
<feature type="region of interest" description="Disordered" evidence="6">
    <location>
        <begin position="212"/>
        <end position="253"/>
    </location>
</feature>
<accession>A0A8S0TGG1</accession>